<comment type="cofactor">
    <cofactor evidence="1">
        <name>FAD</name>
        <dbReference type="ChEBI" id="CHEBI:57692"/>
    </cofactor>
</comment>
<dbReference type="SUPFAM" id="SSF55103">
    <property type="entry name" value="FAD-linked oxidases, C-terminal domain"/>
    <property type="match status" value="1"/>
</dbReference>
<dbReference type="Pfam" id="PF01565">
    <property type="entry name" value="FAD_binding_4"/>
    <property type="match status" value="1"/>
</dbReference>
<keyword evidence="2" id="KW-0285">Flavoprotein</keyword>
<evidence type="ECO:0000256" key="4">
    <source>
        <dbReference type="ARBA" id="ARBA00023002"/>
    </source>
</evidence>
<dbReference type="InterPro" id="IPR016169">
    <property type="entry name" value="FAD-bd_PCMH_sub2"/>
</dbReference>
<dbReference type="InterPro" id="IPR006094">
    <property type="entry name" value="Oxid_FAD_bind_N"/>
</dbReference>
<organism evidence="6 7">
    <name type="scientific">Lentithecium fluviatile CBS 122367</name>
    <dbReference type="NCBI Taxonomy" id="1168545"/>
    <lineage>
        <taxon>Eukaryota</taxon>
        <taxon>Fungi</taxon>
        <taxon>Dikarya</taxon>
        <taxon>Ascomycota</taxon>
        <taxon>Pezizomycotina</taxon>
        <taxon>Dothideomycetes</taxon>
        <taxon>Pleosporomycetidae</taxon>
        <taxon>Pleosporales</taxon>
        <taxon>Massarineae</taxon>
        <taxon>Lentitheciaceae</taxon>
        <taxon>Lentithecium</taxon>
    </lineage>
</organism>
<keyword evidence="7" id="KW-1185">Reference proteome</keyword>
<dbReference type="InterPro" id="IPR016170">
    <property type="entry name" value="Cytok_DH_C_sf"/>
</dbReference>
<protein>
    <submittedName>
        <fullName evidence="6">Vanillyl alcohol oxidase</fullName>
    </submittedName>
</protein>
<dbReference type="AlphaFoldDB" id="A0A6G1IZ22"/>
<dbReference type="PANTHER" id="PTHR11748:SF114">
    <property type="entry name" value="ARYL-ALCOHOL OXIDASE VANILLYL-ALCOHOL OXIDASE (AFU_ORTHOLOGUE AFUA_3G09500)-RELATED"/>
    <property type="match status" value="1"/>
</dbReference>
<feature type="domain" description="FAD-binding PCMH-type" evidence="5">
    <location>
        <begin position="78"/>
        <end position="264"/>
    </location>
</feature>
<dbReference type="InterPro" id="IPR004113">
    <property type="entry name" value="FAD-bd_oxidored_4_C"/>
</dbReference>
<proteinExistence type="predicted"/>
<dbReference type="GO" id="GO:0004458">
    <property type="term" value="F:D-lactate dehydrogenase (cytochrome) activity"/>
    <property type="evidence" value="ECO:0007669"/>
    <property type="project" value="TreeGrafter"/>
</dbReference>
<dbReference type="Gene3D" id="3.40.462.10">
    <property type="entry name" value="FAD-linked oxidases, C-terminal domain"/>
    <property type="match status" value="1"/>
</dbReference>
<dbReference type="GO" id="GO:1903457">
    <property type="term" value="P:lactate catabolic process"/>
    <property type="evidence" value="ECO:0007669"/>
    <property type="project" value="TreeGrafter"/>
</dbReference>
<dbReference type="InterPro" id="IPR016166">
    <property type="entry name" value="FAD-bd_PCMH"/>
</dbReference>
<reference evidence="6" key="1">
    <citation type="journal article" date="2020" name="Stud. Mycol.">
        <title>101 Dothideomycetes genomes: a test case for predicting lifestyles and emergence of pathogens.</title>
        <authorList>
            <person name="Haridas S."/>
            <person name="Albert R."/>
            <person name="Binder M."/>
            <person name="Bloem J."/>
            <person name="Labutti K."/>
            <person name="Salamov A."/>
            <person name="Andreopoulos B."/>
            <person name="Baker S."/>
            <person name="Barry K."/>
            <person name="Bills G."/>
            <person name="Bluhm B."/>
            <person name="Cannon C."/>
            <person name="Castanera R."/>
            <person name="Culley D."/>
            <person name="Daum C."/>
            <person name="Ezra D."/>
            <person name="Gonzalez J."/>
            <person name="Henrissat B."/>
            <person name="Kuo A."/>
            <person name="Liang C."/>
            <person name="Lipzen A."/>
            <person name="Lutzoni F."/>
            <person name="Magnuson J."/>
            <person name="Mondo S."/>
            <person name="Nolan M."/>
            <person name="Ohm R."/>
            <person name="Pangilinan J."/>
            <person name="Park H.-J."/>
            <person name="Ramirez L."/>
            <person name="Alfaro M."/>
            <person name="Sun H."/>
            <person name="Tritt A."/>
            <person name="Yoshinaga Y."/>
            <person name="Zwiers L.-H."/>
            <person name="Turgeon B."/>
            <person name="Goodwin S."/>
            <person name="Spatafora J."/>
            <person name="Crous P."/>
            <person name="Grigoriev I."/>
        </authorList>
    </citation>
    <scope>NUCLEOTIDE SEQUENCE</scope>
    <source>
        <strain evidence="6">CBS 122367</strain>
    </source>
</reference>
<keyword evidence="3" id="KW-0274">FAD</keyword>
<dbReference type="GO" id="GO:0008720">
    <property type="term" value="F:D-lactate dehydrogenase (NAD+) activity"/>
    <property type="evidence" value="ECO:0007669"/>
    <property type="project" value="TreeGrafter"/>
</dbReference>
<gene>
    <name evidence="6" type="ORF">K458DRAFT_432184</name>
</gene>
<sequence>MPPSLAYKNTEYQSTHYNLFKDSITVPLKSILPPGVTRYAYDAAILLYMAVVGHEQVLQGDALVEYIDPYELGAEEGIRKMPSAAVRPKNVEELRKVLAVSEEYAIPVWTFSRGKNLGYGGPAPRVNGSVALDLHRMDKIIEVNEEYAYAVVEPGVTFTELYEYCVAHKLKVWPSVPSLGWGSVVGNTLDRGTGFTPTATHHQHICGLEAMLANGDLVRTGQFAVSGSPSSHLSKFTFGPSIEGLFLQSNLGIVTKLGIWLTPAPQAYMSCSFDMPDFEDLEDIVDVFGPLRRDGLLPNTVYVSNITEWISMVGQREELWPNPGPVPEWRLKELQTQLNFGYWNAKFGLYGAKDVVQAHFNELKKIVSKKLPKGRLNGEIFSAGEGETLDPATIPEAHGGFFVGVPSLWSLPMVKFRLPKNGGGIGAHYDYSPIIPSSGKAVMEWVRTAKKITEAEDFDLFCDFFMHERHVIFVNMMTFDKTNIAHRKAVQTIFRNLFEEGRKRGYSKYRSHINTMDMVASLYDFNNHAYRRFVETLKDALDPHGILSPGKQGIWPKRFRENEKLKAHL</sequence>
<evidence type="ECO:0000259" key="5">
    <source>
        <dbReference type="PROSITE" id="PS51387"/>
    </source>
</evidence>
<evidence type="ECO:0000313" key="7">
    <source>
        <dbReference type="Proteomes" id="UP000799291"/>
    </source>
</evidence>
<accession>A0A6G1IZ22</accession>
<evidence type="ECO:0000256" key="3">
    <source>
        <dbReference type="ARBA" id="ARBA00022827"/>
    </source>
</evidence>
<evidence type="ECO:0000256" key="2">
    <source>
        <dbReference type="ARBA" id="ARBA00022630"/>
    </source>
</evidence>
<dbReference type="OrthoDB" id="5332616at2759"/>
<dbReference type="Pfam" id="PF02913">
    <property type="entry name" value="FAD-oxidase_C"/>
    <property type="match status" value="1"/>
</dbReference>
<keyword evidence="4" id="KW-0560">Oxidoreductase</keyword>
<dbReference type="Gene3D" id="3.30.465.10">
    <property type="match status" value="1"/>
</dbReference>
<dbReference type="PANTHER" id="PTHR11748">
    <property type="entry name" value="D-LACTATE DEHYDROGENASE"/>
    <property type="match status" value="1"/>
</dbReference>
<dbReference type="GO" id="GO:0005739">
    <property type="term" value="C:mitochondrion"/>
    <property type="evidence" value="ECO:0007669"/>
    <property type="project" value="TreeGrafter"/>
</dbReference>
<dbReference type="InterPro" id="IPR016171">
    <property type="entry name" value="Vanillyl_alc_oxidase_C-sub2"/>
</dbReference>
<dbReference type="InterPro" id="IPR016167">
    <property type="entry name" value="FAD-bd_PCMH_sub1"/>
</dbReference>
<dbReference type="PROSITE" id="PS51387">
    <property type="entry name" value="FAD_PCMH"/>
    <property type="match status" value="1"/>
</dbReference>
<dbReference type="InterPro" id="IPR016164">
    <property type="entry name" value="FAD-linked_Oxase-like_C"/>
</dbReference>
<evidence type="ECO:0000256" key="1">
    <source>
        <dbReference type="ARBA" id="ARBA00001974"/>
    </source>
</evidence>
<dbReference type="Proteomes" id="UP000799291">
    <property type="component" value="Unassembled WGS sequence"/>
</dbReference>
<dbReference type="EMBL" id="MU005584">
    <property type="protein sequence ID" value="KAF2683378.1"/>
    <property type="molecule type" value="Genomic_DNA"/>
</dbReference>
<dbReference type="Gene3D" id="3.30.43.10">
    <property type="entry name" value="Uridine Diphospho-n-acetylenolpyruvylglucosamine Reductase, domain 2"/>
    <property type="match status" value="1"/>
</dbReference>
<dbReference type="InterPro" id="IPR036318">
    <property type="entry name" value="FAD-bd_PCMH-like_sf"/>
</dbReference>
<name>A0A6G1IZ22_9PLEO</name>
<dbReference type="Gene3D" id="1.10.45.10">
    <property type="entry name" value="Vanillyl-alcohol Oxidase, Chain A, domain 4"/>
    <property type="match status" value="1"/>
</dbReference>
<evidence type="ECO:0000313" key="6">
    <source>
        <dbReference type="EMBL" id="KAF2683378.1"/>
    </source>
</evidence>
<dbReference type="SUPFAM" id="SSF56176">
    <property type="entry name" value="FAD-binding/transporter-associated domain-like"/>
    <property type="match status" value="1"/>
</dbReference>
<dbReference type="GO" id="GO:0071949">
    <property type="term" value="F:FAD binding"/>
    <property type="evidence" value="ECO:0007669"/>
    <property type="project" value="InterPro"/>
</dbReference>